<dbReference type="SUPFAM" id="SSF49313">
    <property type="entry name" value="Cadherin-like"/>
    <property type="match status" value="5"/>
</dbReference>
<dbReference type="InterPro" id="IPR027397">
    <property type="entry name" value="Catenin-bd_sf"/>
</dbReference>
<dbReference type="AlphaFoldDB" id="A0A401T1Z4"/>
<evidence type="ECO:0000313" key="18">
    <source>
        <dbReference type="Proteomes" id="UP000287033"/>
    </source>
</evidence>
<dbReference type="InterPro" id="IPR002126">
    <property type="entry name" value="Cadherin-like_dom"/>
</dbReference>
<evidence type="ECO:0000256" key="8">
    <source>
        <dbReference type="ARBA" id="ARBA00022889"/>
    </source>
</evidence>
<evidence type="ECO:0000259" key="16">
    <source>
        <dbReference type="PROSITE" id="PS50268"/>
    </source>
</evidence>
<dbReference type="PANTHER" id="PTHR24027:SF323">
    <property type="entry name" value="CADHERIN-19"/>
    <property type="match status" value="1"/>
</dbReference>
<dbReference type="GO" id="GO:0016477">
    <property type="term" value="P:cell migration"/>
    <property type="evidence" value="ECO:0007669"/>
    <property type="project" value="TreeGrafter"/>
</dbReference>
<dbReference type="FunFam" id="2.60.40.60:FF:000008">
    <property type="entry name" value="Cadherin 24"/>
    <property type="match status" value="1"/>
</dbReference>
<dbReference type="PANTHER" id="PTHR24027">
    <property type="entry name" value="CADHERIN-23"/>
    <property type="match status" value="1"/>
</dbReference>
<evidence type="ECO:0000256" key="12">
    <source>
        <dbReference type="PROSITE-ProRule" id="PRU00043"/>
    </source>
</evidence>
<keyword evidence="6" id="KW-0677">Repeat</keyword>
<comment type="caution">
    <text evidence="17">The sequence shown here is derived from an EMBL/GenBank/DDBJ whole genome shotgun (WGS) entry which is preliminary data.</text>
</comment>
<feature type="domain" description="Cadherin" evidence="16">
    <location>
        <begin position="70"/>
        <end position="150"/>
    </location>
</feature>
<feature type="domain" description="Cadherin" evidence="16">
    <location>
        <begin position="151"/>
        <end position="259"/>
    </location>
</feature>
<feature type="domain" description="Cadherin" evidence="16">
    <location>
        <begin position="260"/>
        <end position="379"/>
    </location>
</feature>
<gene>
    <name evidence="17" type="ORF">chiPu_0015176</name>
</gene>
<evidence type="ECO:0000256" key="5">
    <source>
        <dbReference type="ARBA" id="ARBA00022729"/>
    </source>
</evidence>
<dbReference type="GO" id="GO:0034332">
    <property type="term" value="P:adherens junction organization"/>
    <property type="evidence" value="ECO:0007669"/>
    <property type="project" value="TreeGrafter"/>
</dbReference>
<dbReference type="GO" id="GO:0016342">
    <property type="term" value="C:catenin complex"/>
    <property type="evidence" value="ECO:0007669"/>
    <property type="project" value="TreeGrafter"/>
</dbReference>
<feature type="chain" id="PRO_5019112291" description="Cadherin domain-containing protein" evidence="15">
    <location>
        <begin position="18"/>
        <end position="696"/>
    </location>
</feature>
<dbReference type="GO" id="GO:0005912">
    <property type="term" value="C:adherens junction"/>
    <property type="evidence" value="ECO:0007669"/>
    <property type="project" value="TreeGrafter"/>
</dbReference>
<keyword evidence="4" id="KW-0479">Metal-binding</keyword>
<keyword evidence="10" id="KW-0472">Membrane</keyword>
<dbReference type="GO" id="GO:0007156">
    <property type="term" value="P:homophilic cell adhesion via plasma membrane adhesion molecules"/>
    <property type="evidence" value="ECO:0007669"/>
    <property type="project" value="InterPro"/>
</dbReference>
<keyword evidence="11" id="KW-0325">Glycoprotein</keyword>
<keyword evidence="8 13" id="KW-0130">Cell adhesion</keyword>
<evidence type="ECO:0000256" key="6">
    <source>
        <dbReference type="ARBA" id="ARBA00022737"/>
    </source>
</evidence>
<dbReference type="STRING" id="137246.A0A401T1Z4"/>
<dbReference type="GO" id="GO:0045296">
    <property type="term" value="F:cadherin binding"/>
    <property type="evidence" value="ECO:0007669"/>
    <property type="project" value="TreeGrafter"/>
</dbReference>
<dbReference type="InterPro" id="IPR020894">
    <property type="entry name" value="Cadherin_CS"/>
</dbReference>
<dbReference type="FunFam" id="2.60.40.60:FF:000012">
    <property type="entry name" value="Cadherin 24"/>
    <property type="match status" value="1"/>
</dbReference>
<keyword evidence="7 12" id="KW-0106">Calcium</keyword>
<evidence type="ECO:0000256" key="2">
    <source>
        <dbReference type="ARBA" id="ARBA00022475"/>
    </source>
</evidence>
<dbReference type="SMART" id="SM00112">
    <property type="entry name" value="CA"/>
    <property type="match status" value="4"/>
</dbReference>
<dbReference type="PRINTS" id="PR00205">
    <property type="entry name" value="CADHERIN"/>
</dbReference>
<keyword evidence="5 15" id="KW-0732">Signal</keyword>
<organism evidence="17 18">
    <name type="scientific">Chiloscyllium punctatum</name>
    <name type="common">Brownbanded bambooshark</name>
    <name type="synonym">Hemiscyllium punctatum</name>
    <dbReference type="NCBI Taxonomy" id="137246"/>
    <lineage>
        <taxon>Eukaryota</taxon>
        <taxon>Metazoa</taxon>
        <taxon>Chordata</taxon>
        <taxon>Craniata</taxon>
        <taxon>Vertebrata</taxon>
        <taxon>Chondrichthyes</taxon>
        <taxon>Elasmobranchii</taxon>
        <taxon>Galeomorphii</taxon>
        <taxon>Galeoidea</taxon>
        <taxon>Orectolobiformes</taxon>
        <taxon>Hemiscylliidae</taxon>
        <taxon>Chiloscyllium</taxon>
    </lineage>
</organism>
<feature type="signal peptide" evidence="15">
    <location>
        <begin position="1"/>
        <end position="17"/>
    </location>
</feature>
<feature type="domain" description="Cadherin" evidence="16">
    <location>
        <begin position="477"/>
        <end position="550"/>
    </location>
</feature>
<evidence type="ECO:0000256" key="3">
    <source>
        <dbReference type="ARBA" id="ARBA00022692"/>
    </source>
</evidence>
<keyword evidence="9" id="KW-1133">Transmembrane helix</keyword>
<protein>
    <recommendedName>
        <fullName evidence="16">Cadherin domain-containing protein</fullName>
    </recommendedName>
</protein>
<dbReference type="Gene3D" id="2.60.40.60">
    <property type="entry name" value="Cadherins"/>
    <property type="match status" value="5"/>
</dbReference>
<evidence type="ECO:0000256" key="7">
    <source>
        <dbReference type="ARBA" id="ARBA00022837"/>
    </source>
</evidence>
<keyword evidence="2" id="KW-1003">Cell membrane</keyword>
<evidence type="ECO:0000256" key="4">
    <source>
        <dbReference type="ARBA" id="ARBA00022723"/>
    </source>
</evidence>
<dbReference type="Gene3D" id="4.10.900.10">
    <property type="entry name" value="TCF3-CBD (Catenin binding domain)"/>
    <property type="match status" value="1"/>
</dbReference>
<evidence type="ECO:0000256" key="10">
    <source>
        <dbReference type="ARBA" id="ARBA00023136"/>
    </source>
</evidence>
<dbReference type="PROSITE" id="PS50268">
    <property type="entry name" value="CADHERIN_2"/>
    <property type="match status" value="5"/>
</dbReference>
<dbReference type="FunFam" id="4.10.900.10:FF:000001">
    <property type="entry name" value="Cadherin 2"/>
    <property type="match status" value="1"/>
</dbReference>
<dbReference type="Proteomes" id="UP000287033">
    <property type="component" value="Unassembled WGS sequence"/>
</dbReference>
<proteinExistence type="predicted"/>
<evidence type="ECO:0000256" key="9">
    <source>
        <dbReference type="ARBA" id="ARBA00022989"/>
    </source>
</evidence>
<evidence type="ECO:0000256" key="14">
    <source>
        <dbReference type="RuleBase" id="RU004357"/>
    </source>
</evidence>
<keyword evidence="3 13" id="KW-0812">Transmembrane</keyword>
<dbReference type="OMA" id="YGSHARI"/>
<dbReference type="InterPro" id="IPR039808">
    <property type="entry name" value="Cadherin"/>
</dbReference>
<evidence type="ECO:0000256" key="15">
    <source>
        <dbReference type="SAM" id="SignalP"/>
    </source>
</evidence>
<dbReference type="OrthoDB" id="6252479at2759"/>
<dbReference type="GO" id="GO:0016339">
    <property type="term" value="P:calcium-dependent cell-cell adhesion via plasma membrane cell adhesion molecules"/>
    <property type="evidence" value="ECO:0007669"/>
    <property type="project" value="TreeGrafter"/>
</dbReference>
<dbReference type="Pfam" id="PF00028">
    <property type="entry name" value="Cadherin"/>
    <property type="match status" value="4"/>
</dbReference>
<reference evidence="17 18" key="1">
    <citation type="journal article" date="2018" name="Nat. Ecol. Evol.">
        <title>Shark genomes provide insights into elasmobranch evolution and the origin of vertebrates.</title>
        <authorList>
            <person name="Hara Y"/>
            <person name="Yamaguchi K"/>
            <person name="Onimaru K"/>
            <person name="Kadota M"/>
            <person name="Koyanagi M"/>
            <person name="Keeley SD"/>
            <person name="Tatsumi K"/>
            <person name="Tanaka K"/>
            <person name="Motone F"/>
            <person name="Kageyama Y"/>
            <person name="Nozu R"/>
            <person name="Adachi N"/>
            <person name="Nishimura O"/>
            <person name="Nakagawa R"/>
            <person name="Tanegashima C"/>
            <person name="Kiyatake I"/>
            <person name="Matsumoto R"/>
            <person name="Murakumo K"/>
            <person name="Nishida K"/>
            <person name="Terakita A"/>
            <person name="Kuratani S"/>
            <person name="Sato K"/>
            <person name="Hyodo S Kuraku.S."/>
        </authorList>
    </citation>
    <scope>NUCLEOTIDE SEQUENCE [LARGE SCALE GENOMIC DNA]</scope>
</reference>
<dbReference type="GO" id="GO:0044331">
    <property type="term" value="P:cell-cell adhesion mediated by cadherin"/>
    <property type="evidence" value="ECO:0007669"/>
    <property type="project" value="TreeGrafter"/>
</dbReference>
<comment type="subcellular location">
    <subcellularLocation>
        <location evidence="1 13">Cell membrane</location>
        <topology evidence="1 13">Single-pass type I membrane protein</topology>
    </subcellularLocation>
</comment>
<evidence type="ECO:0000256" key="11">
    <source>
        <dbReference type="ARBA" id="ARBA00023180"/>
    </source>
</evidence>
<dbReference type="InterPro" id="IPR015919">
    <property type="entry name" value="Cadherin-like_sf"/>
</dbReference>
<keyword evidence="18" id="KW-1185">Reference proteome</keyword>
<dbReference type="CDD" id="cd11304">
    <property type="entry name" value="Cadherin_repeat"/>
    <property type="match status" value="5"/>
</dbReference>
<dbReference type="InterPro" id="IPR000233">
    <property type="entry name" value="Cadherin_Y-type_LIR"/>
</dbReference>
<feature type="domain" description="Cadherin" evidence="16">
    <location>
        <begin position="375"/>
        <end position="477"/>
    </location>
</feature>
<comment type="function">
    <text evidence="14">Cadherins are calcium-dependent cell adhesion proteins.</text>
</comment>
<sequence length="696" mass="77902">MLTWCGRWTILMGCAIAEYCLIDRAHSGAEPAANQLPSLHRVKRKWVWNQFFVLEEHLETEPLYIGKLHSDSDNGNGSLRYNLTGDGAGTIFTIDEDNGDIFLLKKLDREEKPFYILRAQVVDRETNQYIEPESEFHIKVQDINDNEPQFLDEPYVATVPERSPDGTFVTQVTATDADDPSYGSHARIVYQILQGQPYFSVEPTTGVIRVASPNTDREAKEQHVVIIEAKDMAGLKGGLSVTTTVTITLSDVNDNRPKFQHKLYHFSVLESGSIGSTIGRIMATDVDIGQNAEMDYVVEAGDSSDSFVVFTDRKTQEGVIKLKKPLDYESKGRFNTRVAAINKHIDPRFLNLGPFKDITNVKINVLDVDEPPVSVSPEYIFKIEENREAGAFVGVVTARDPDAANNSIRYSLDHHRARSFNVDTKNGTITTLQPLDREEIPWYNLTISASEASNPKKVTSVSVHIQVLDVNDHPPAFPVSYEAFVCENAKHGQLIQTISAVDEDEPLEGQRFYFSLAPDAASNPNFTVRDRQALVFLLLVLRRHRKDPRFATECDDIRENIVSYDDEGGGEEDTEAFSMATLRNSQVRRGSRARRGVKSDIPSAYRQSLRGMPDQAVFREFVRERLREADSDPSAPPFDSLQTYAFEGTGSVAGSLSSLASSCSGFDDYYDYLSDWGLCFNTLVDLYGDNGNHPDT</sequence>
<accession>A0A401T1Z4</accession>
<name>A0A401T1Z4_CHIPU</name>
<dbReference type="GO" id="GO:0007043">
    <property type="term" value="P:cell-cell junction assembly"/>
    <property type="evidence" value="ECO:0007669"/>
    <property type="project" value="TreeGrafter"/>
</dbReference>
<dbReference type="PROSITE" id="PS00232">
    <property type="entry name" value="CADHERIN_1"/>
    <property type="match status" value="3"/>
</dbReference>
<dbReference type="FunFam" id="2.60.40.60:FF:000009">
    <property type="entry name" value="Cadherin 24"/>
    <property type="match status" value="1"/>
</dbReference>
<evidence type="ECO:0000313" key="17">
    <source>
        <dbReference type="EMBL" id="GCC36679.1"/>
    </source>
</evidence>
<dbReference type="GO" id="GO:0008013">
    <property type="term" value="F:beta-catenin binding"/>
    <property type="evidence" value="ECO:0007669"/>
    <property type="project" value="TreeGrafter"/>
</dbReference>
<dbReference type="Pfam" id="PF01049">
    <property type="entry name" value="CADH_Y-type_LIR"/>
    <property type="match status" value="1"/>
</dbReference>
<dbReference type="FunFam" id="2.60.40.60:FF:000017">
    <property type="entry name" value="Cadherin 24"/>
    <property type="match status" value="1"/>
</dbReference>
<dbReference type="GO" id="GO:0005509">
    <property type="term" value="F:calcium ion binding"/>
    <property type="evidence" value="ECO:0007669"/>
    <property type="project" value="UniProtKB-UniRule"/>
</dbReference>
<evidence type="ECO:0000256" key="1">
    <source>
        <dbReference type="ARBA" id="ARBA00004251"/>
    </source>
</evidence>
<evidence type="ECO:0000256" key="13">
    <source>
        <dbReference type="RuleBase" id="RU003318"/>
    </source>
</evidence>
<dbReference type="EMBL" id="BEZZ01000866">
    <property type="protein sequence ID" value="GCC36679.1"/>
    <property type="molecule type" value="Genomic_DNA"/>
</dbReference>
<dbReference type="GO" id="GO:0000902">
    <property type="term" value="P:cell morphogenesis"/>
    <property type="evidence" value="ECO:0007669"/>
    <property type="project" value="TreeGrafter"/>
</dbReference>